<feature type="compositionally biased region" description="Polar residues" evidence="3">
    <location>
        <begin position="66"/>
        <end position="84"/>
    </location>
</feature>
<dbReference type="GO" id="GO:0005634">
    <property type="term" value="C:nucleus"/>
    <property type="evidence" value="ECO:0007669"/>
    <property type="project" value="TreeGrafter"/>
</dbReference>
<dbReference type="Proteomes" id="UP001142055">
    <property type="component" value="Chromosome 2"/>
</dbReference>
<evidence type="ECO:0000256" key="3">
    <source>
        <dbReference type="SAM" id="MobiDB-lite"/>
    </source>
</evidence>
<comment type="caution">
    <text evidence="5">The sequence shown here is derived from an EMBL/GenBank/DDBJ whole genome shotgun (WGS) entry which is preliminary data.</text>
</comment>
<feature type="region of interest" description="Disordered" evidence="3">
    <location>
        <begin position="60"/>
        <end position="84"/>
    </location>
</feature>
<feature type="region of interest" description="Disordered" evidence="3">
    <location>
        <begin position="15"/>
        <end position="37"/>
    </location>
</feature>
<proteinExistence type="predicted"/>
<protein>
    <recommendedName>
        <fullName evidence="4">RRM domain-containing protein</fullName>
    </recommendedName>
</protein>
<dbReference type="Pfam" id="PF00076">
    <property type="entry name" value="RRM_1"/>
    <property type="match status" value="1"/>
</dbReference>
<dbReference type="InterPro" id="IPR051229">
    <property type="entry name" value="ALYREF_mRNA_export"/>
</dbReference>
<dbReference type="SUPFAM" id="SSF54928">
    <property type="entry name" value="RNA-binding domain, RBD"/>
    <property type="match status" value="1"/>
</dbReference>
<dbReference type="CDD" id="cd12680">
    <property type="entry name" value="RRM_THOC4"/>
    <property type="match status" value="1"/>
</dbReference>
<gene>
    <name evidence="5" type="ORF">RDWZM_006744</name>
</gene>
<evidence type="ECO:0000256" key="1">
    <source>
        <dbReference type="ARBA" id="ARBA00022884"/>
    </source>
</evidence>
<organism evidence="5 6">
    <name type="scientific">Blomia tropicalis</name>
    <name type="common">Mite</name>
    <dbReference type="NCBI Taxonomy" id="40697"/>
    <lineage>
        <taxon>Eukaryota</taxon>
        <taxon>Metazoa</taxon>
        <taxon>Ecdysozoa</taxon>
        <taxon>Arthropoda</taxon>
        <taxon>Chelicerata</taxon>
        <taxon>Arachnida</taxon>
        <taxon>Acari</taxon>
        <taxon>Acariformes</taxon>
        <taxon>Sarcoptiformes</taxon>
        <taxon>Astigmata</taxon>
        <taxon>Glycyphagoidea</taxon>
        <taxon>Echimyopodidae</taxon>
        <taxon>Blomia</taxon>
    </lineage>
</organism>
<feature type="region of interest" description="Disordered" evidence="3">
    <location>
        <begin position="191"/>
        <end position="264"/>
    </location>
</feature>
<dbReference type="InterPro" id="IPR035979">
    <property type="entry name" value="RBD_domain_sf"/>
</dbReference>
<dbReference type="EMBL" id="JAPWDV010000002">
    <property type="protein sequence ID" value="KAJ6220932.1"/>
    <property type="molecule type" value="Genomic_DNA"/>
</dbReference>
<dbReference type="GO" id="GO:0003729">
    <property type="term" value="F:mRNA binding"/>
    <property type="evidence" value="ECO:0007669"/>
    <property type="project" value="TreeGrafter"/>
</dbReference>
<name>A0A9Q0MAD7_BLOTA</name>
<evidence type="ECO:0000313" key="5">
    <source>
        <dbReference type="EMBL" id="KAJ6220932.1"/>
    </source>
</evidence>
<keyword evidence="6" id="KW-1185">Reference proteome</keyword>
<dbReference type="PANTHER" id="PTHR19965">
    <property type="entry name" value="RNA AND EXPORT FACTOR BINDING PROTEIN"/>
    <property type="match status" value="1"/>
</dbReference>
<dbReference type="SMART" id="SM01218">
    <property type="entry name" value="FoP_duplication"/>
    <property type="match status" value="1"/>
</dbReference>
<keyword evidence="1 2" id="KW-0694">RNA-binding</keyword>
<sequence length="264" mass="28980">MDKIDMSLDDIIKRDRISTGKTRRGGGPRGAGRAGAIAGRKRMNVKAGVRKIGAVGRQMKTGGMNRRSTNFQQTPMKSPRQQTQEKWLHDKFVGEIKSASLMISNLDYGVTDQDIRELFSEFGQLKKAAVHYDSSGRSLGKADVVFMKIVDANKALKKYNGVPLDGRPMNIQPMVASAVKASLASRIGNGETFKKQGGLRPTGKVVQRGTQRTRQQTTSTRGARRGRGGGGRMQSQRTPRNGQKRSNLTAEQLDADLESYTNKV</sequence>
<dbReference type="AlphaFoldDB" id="A0A9Q0MAD7"/>
<accession>A0A9Q0MAD7</accession>
<dbReference type="PANTHER" id="PTHR19965:SF82">
    <property type="entry name" value="THO COMPLEX SUBUNIT 4"/>
    <property type="match status" value="1"/>
</dbReference>
<evidence type="ECO:0000256" key="2">
    <source>
        <dbReference type="PROSITE-ProRule" id="PRU00176"/>
    </source>
</evidence>
<dbReference type="InterPro" id="IPR012677">
    <property type="entry name" value="Nucleotide-bd_a/b_plait_sf"/>
</dbReference>
<dbReference type="InterPro" id="IPR000504">
    <property type="entry name" value="RRM_dom"/>
</dbReference>
<evidence type="ECO:0000313" key="6">
    <source>
        <dbReference type="Proteomes" id="UP001142055"/>
    </source>
</evidence>
<feature type="domain" description="RRM" evidence="4">
    <location>
        <begin position="99"/>
        <end position="176"/>
    </location>
</feature>
<dbReference type="GO" id="GO:0006406">
    <property type="term" value="P:mRNA export from nucleus"/>
    <property type="evidence" value="ECO:0007669"/>
    <property type="project" value="TreeGrafter"/>
</dbReference>
<dbReference type="PROSITE" id="PS50102">
    <property type="entry name" value="RRM"/>
    <property type="match status" value="1"/>
</dbReference>
<dbReference type="InterPro" id="IPR025715">
    <property type="entry name" value="FoP_C"/>
</dbReference>
<dbReference type="Pfam" id="PF13865">
    <property type="entry name" value="FoP_duplication"/>
    <property type="match status" value="1"/>
</dbReference>
<feature type="compositionally biased region" description="Low complexity" evidence="3">
    <location>
        <begin position="207"/>
        <end position="221"/>
    </location>
</feature>
<dbReference type="SMART" id="SM00360">
    <property type="entry name" value="RRM"/>
    <property type="match status" value="1"/>
</dbReference>
<feature type="compositionally biased region" description="Polar residues" evidence="3">
    <location>
        <begin position="239"/>
        <end position="250"/>
    </location>
</feature>
<evidence type="ECO:0000259" key="4">
    <source>
        <dbReference type="PROSITE" id="PS50102"/>
    </source>
</evidence>
<reference evidence="5" key="1">
    <citation type="submission" date="2022-12" db="EMBL/GenBank/DDBJ databases">
        <title>Genome assemblies of Blomia tropicalis.</title>
        <authorList>
            <person name="Cui Y."/>
        </authorList>
    </citation>
    <scope>NUCLEOTIDE SEQUENCE</scope>
    <source>
        <tissue evidence="5">Adult mites</tissue>
    </source>
</reference>
<dbReference type="OMA" id="NEFGPIK"/>
<dbReference type="Gene3D" id="3.30.70.330">
    <property type="match status" value="1"/>
</dbReference>